<dbReference type="SUPFAM" id="SSF57756">
    <property type="entry name" value="Retrovirus zinc finger-like domains"/>
    <property type="match status" value="1"/>
</dbReference>
<keyword evidence="6" id="KW-1185">Reference proteome</keyword>
<feature type="compositionally biased region" description="Low complexity" evidence="3">
    <location>
        <begin position="1"/>
        <end position="13"/>
    </location>
</feature>
<evidence type="ECO:0000256" key="2">
    <source>
        <dbReference type="PROSITE-ProRule" id="PRU00047"/>
    </source>
</evidence>
<dbReference type="SMART" id="SM00343">
    <property type="entry name" value="ZnF_C2HC"/>
    <property type="match status" value="1"/>
</dbReference>
<feature type="compositionally biased region" description="Polar residues" evidence="3">
    <location>
        <begin position="18"/>
        <end position="36"/>
    </location>
</feature>
<keyword evidence="2" id="KW-0863">Zinc-finger</keyword>
<comment type="caution">
    <text evidence="5">The sequence shown here is derived from an EMBL/GenBank/DDBJ whole genome shotgun (WGS) entry which is preliminary data.</text>
</comment>
<dbReference type="Proteomes" id="UP001556367">
    <property type="component" value="Unassembled WGS sequence"/>
</dbReference>
<dbReference type="Pfam" id="PF00098">
    <property type="entry name" value="zf-CCHC"/>
    <property type="match status" value="1"/>
</dbReference>
<feature type="compositionally biased region" description="Basic and acidic residues" evidence="3">
    <location>
        <begin position="368"/>
        <end position="380"/>
    </location>
</feature>
<dbReference type="EMBL" id="JASNQZ010000011">
    <property type="protein sequence ID" value="KAL0951749.1"/>
    <property type="molecule type" value="Genomic_DNA"/>
</dbReference>
<dbReference type="PANTHER" id="PTHR15503:SF22">
    <property type="entry name" value="TRANSPOSON TY3-I GAG POLYPROTEIN"/>
    <property type="match status" value="1"/>
</dbReference>
<dbReference type="InterPro" id="IPR036875">
    <property type="entry name" value="Znf_CCHC_sf"/>
</dbReference>
<feature type="region of interest" description="Disordered" evidence="3">
    <location>
        <begin position="1"/>
        <end position="36"/>
    </location>
</feature>
<accession>A0ABR3J7X4</accession>
<proteinExistence type="predicted"/>
<sequence>MSGPLGSSPQGGLDDTMGQGQHNSLHNSSTTPSQSTIDELTCRINELSVQLESARAHQARPKQNVPSSRLRPAQPKVFNGLRSSGRDFLTSCEVYMKLLADDFCDESIQVGFALSFMQEGRAGYWRDCYLENLQWDDELYSTWPKFVQEFQKDFFPVNEAMDARNQLESTQYYQGKRSVRDYVDDFQLLVHCANYATDGFSNVMCFRRGLSSEIQNSIAESATGVPAEDDLNAWIAAAERLDLNRQSNQAFRVGFTWKTHSSMLPAKPALSTPPIRTSLPTTGMPAAFVASNSKPPMAHAEAKPPPMGVPMDIDAAHHNRSAPVICYRCKQSGHVQSQCPQRFDVCQLSMAELEEELQIRALQQDAEDTCKQGEGLKEDPQDLQDFPQGR</sequence>
<dbReference type="Pfam" id="PF03732">
    <property type="entry name" value="Retrotrans_gag"/>
    <property type="match status" value="1"/>
</dbReference>
<organism evidence="5 6">
    <name type="scientific">Hohenbuehelia grisea</name>
    <dbReference type="NCBI Taxonomy" id="104357"/>
    <lineage>
        <taxon>Eukaryota</taxon>
        <taxon>Fungi</taxon>
        <taxon>Dikarya</taxon>
        <taxon>Basidiomycota</taxon>
        <taxon>Agaricomycotina</taxon>
        <taxon>Agaricomycetes</taxon>
        <taxon>Agaricomycetidae</taxon>
        <taxon>Agaricales</taxon>
        <taxon>Pleurotineae</taxon>
        <taxon>Pleurotaceae</taxon>
        <taxon>Hohenbuehelia</taxon>
    </lineage>
</organism>
<evidence type="ECO:0000256" key="3">
    <source>
        <dbReference type="SAM" id="MobiDB-lite"/>
    </source>
</evidence>
<dbReference type="PROSITE" id="PS50158">
    <property type="entry name" value="ZF_CCHC"/>
    <property type="match status" value="1"/>
</dbReference>
<reference evidence="6" key="1">
    <citation type="submission" date="2024-06" db="EMBL/GenBank/DDBJ databases">
        <title>Multi-omics analyses provide insights into the biosynthesis of the anticancer antibiotic pleurotin in Hohenbuehelia grisea.</title>
        <authorList>
            <person name="Weaver J.A."/>
            <person name="Alberti F."/>
        </authorList>
    </citation>
    <scope>NUCLEOTIDE SEQUENCE [LARGE SCALE GENOMIC DNA]</scope>
    <source>
        <strain evidence="6">T-177</strain>
    </source>
</reference>
<evidence type="ECO:0000259" key="4">
    <source>
        <dbReference type="PROSITE" id="PS50158"/>
    </source>
</evidence>
<keyword evidence="2" id="KW-0479">Metal-binding</keyword>
<name>A0ABR3J7X4_9AGAR</name>
<dbReference type="InterPro" id="IPR001878">
    <property type="entry name" value="Znf_CCHC"/>
</dbReference>
<feature type="domain" description="CCHC-type" evidence="4">
    <location>
        <begin position="326"/>
        <end position="341"/>
    </location>
</feature>
<evidence type="ECO:0000313" key="5">
    <source>
        <dbReference type="EMBL" id="KAL0951749.1"/>
    </source>
</evidence>
<dbReference type="InterPro" id="IPR005162">
    <property type="entry name" value="Retrotrans_gag_dom"/>
</dbReference>
<feature type="region of interest" description="Disordered" evidence="3">
    <location>
        <begin position="366"/>
        <end position="390"/>
    </location>
</feature>
<dbReference type="PANTHER" id="PTHR15503">
    <property type="entry name" value="LDOC1 RELATED"/>
    <property type="match status" value="1"/>
</dbReference>
<evidence type="ECO:0000313" key="6">
    <source>
        <dbReference type="Proteomes" id="UP001556367"/>
    </source>
</evidence>
<dbReference type="InterPro" id="IPR032567">
    <property type="entry name" value="RTL1-rel"/>
</dbReference>
<evidence type="ECO:0000256" key="1">
    <source>
        <dbReference type="ARBA" id="ARBA00022664"/>
    </source>
</evidence>
<keyword evidence="2" id="KW-0862">Zinc</keyword>
<protein>
    <recommendedName>
        <fullName evidence="4">CCHC-type domain-containing protein</fullName>
    </recommendedName>
</protein>
<gene>
    <name evidence="5" type="ORF">HGRIS_014941</name>
</gene>
<keyword evidence="1" id="KW-0507">mRNA processing</keyword>
<feature type="region of interest" description="Disordered" evidence="3">
    <location>
        <begin position="53"/>
        <end position="76"/>
    </location>
</feature>